<keyword evidence="4" id="KW-1185">Reference proteome</keyword>
<feature type="transmembrane region" description="Helical" evidence="2">
    <location>
        <begin position="59"/>
        <end position="78"/>
    </location>
</feature>
<evidence type="ECO:0000256" key="2">
    <source>
        <dbReference type="SAM" id="Phobius"/>
    </source>
</evidence>
<comment type="caution">
    <text evidence="3">The sequence shown here is derived from an EMBL/GenBank/DDBJ whole genome shotgun (WGS) entry which is preliminary data.</text>
</comment>
<keyword evidence="2" id="KW-0812">Transmembrane</keyword>
<dbReference type="InterPro" id="IPR025519">
    <property type="entry name" value="DUF4407"/>
</dbReference>
<dbReference type="Pfam" id="PF14362">
    <property type="entry name" value="DUF4407"/>
    <property type="match status" value="1"/>
</dbReference>
<feature type="transmembrane region" description="Helical" evidence="2">
    <location>
        <begin position="98"/>
        <end position="121"/>
    </location>
</feature>
<accession>A0ABT6WIZ7</accession>
<dbReference type="RefSeq" id="WP_282760040.1">
    <property type="nucleotide sequence ID" value="NZ_JASCTH010000008.1"/>
</dbReference>
<reference evidence="3 4" key="1">
    <citation type="submission" date="2023-05" db="EMBL/GenBank/DDBJ databases">
        <title>Actinoplanes sp. NEAU-A12 genome sequencing.</title>
        <authorList>
            <person name="Wang Z.-S."/>
        </authorList>
    </citation>
    <scope>NUCLEOTIDE SEQUENCE [LARGE SCALE GENOMIC DNA]</scope>
    <source>
        <strain evidence="3 4">NEAU-A12</strain>
    </source>
</reference>
<proteinExistence type="predicted"/>
<evidence type="ECO:0000313" key="3">
    <source>
        <dbReference type="EMBL" id="MDI6099709.1"/>
    </source>
</evidence>
<feature type="transmembrane region" description="Helical" evidence="2">
    <location>
        <begin position="33"/>
        <end position="52"/>
    </location>
</feature>
<sequence length="451" mass="48875">MAEETMGLKRILAGFAGGQRGVLDVTPGDELRYAAMGGVIVSTALVAAASAAMAVHMALGAGPVAAVLIGLAWGMIIFNLDRLLVVQMTRQDRTALTLLMAVPRVLLALVLGAVISTPVVLKIFEAEIRTQLTVMHARQIAEFNRDTAANPDYASIPALEQTIAEDERILAGGGGVNVESAPAVVAARGQYDDAQKKFLQAQANVVCEKEGACGSGRAGAGIAYHEKIRIQEEARATRDEARNRLAATRADARIALTDARNVATSAARTRLTDNRARLTDLRARLAADKTAHEAASRKDTGLLARLEALDEVAGDRPTLHTAHLALFLLFLALELLPVLMKLLQVLGPETDYEKVAKENSDHLLRLDRERRDSDLRTEQDRLRRASDAARAGNQIVIDTQAEVMGRVLQNWRQRAVEQADRDLNRWMRDSGPADAAHHTDDQLIPGQRPTS</sequence>
<dbReference type="Proteomes" id="UP001241758">
    <property type="component" value="Unassembled WGS sequence"/>
</dbReference>
<keyword evidence="2" id="KW-0472">Membrane</keyword>
<protein>
    <submittedName>
        <fullName evidence="3">DUF4407 domain-containing protein</fullName>
    </submittedName>
</protein>
<evidence type="ECO:0000256" key="1">
    <source>
        <dbReference type="SAM" id="MobiDB-lite"/>
    </source>
</evidence>
<name>A0ABT6WIZ7_9ACTN</name>
<keyword evidence="2" id="KW-1133">Transmembrane helix</keyword>
<gene>
    <name evidence="3" type="ORF">QLQ12_13985</name>
</gene>
<feature type="region of interest" description="Disordered" evidence="1">
    <location>
        <begin position="427"/>
        <end position="451"/>
    </location>
</feature>
<dbReference type="EMBL" id="JASCTH010000008">
    <property type="protein sequence ID" value="MDI6099709.1"/>
    <property type="molecule type" value="Genomic_DNA"/>
</dbReference>
<evidence type="ECO:0000313" key="4">
    <source>
        <dbReference type="Proteomes" id="UP001241758"/>
    </source>
</evidence>
<organism evidence="3 4">
    <name type="scientific">Actinoplanes sandaracinus</name>
    <dbReference type="NCBI Taxonomy" id="3045177"/>
    <lineage>
        <taxon>Bacteria</taxon>
        <taxon>Bacillati</taxon>
        <taxon>Actinomycetota</taxon>
        <taxon>Actinomycetes</taxon>
        <taxon>Micromonosporales</taxon>
        <taxon>Micromonosporaceae</taxon>
        <taxon>Actinoplanes</taxon>
    </lineage>
</organism>